<dbReference type="AlphaFoldDB" id="A0AAN7Q939"/>
<keyword evidence="1" id="KW-1133">Transmembrane helix</keyword>
<keyword evidence="1" id="KW-0472">Membrane</keyword>
<dbReference type="Proteomes" id="UP001345219">
    <property type="component" value="Chromosome 23"/>
</dbReference>
<evidence type="ECO:0000313" key="3">
    <source>
        <dbReference type="Proteomes" id="UP001345219"/>
    </source>
</evidence>
<name>A0AAN7Q939_9MYRT</name>
<proteinExistence type="predicted"/>
<organism evidence="2 3">
    <name type="scientific">Trapa incisa</name>
    <dbReference type="NCBI Taxonomy" id="236973"/>
    <lineage>
        <taxon>Eukaryota</taxon>
        <taxon>Viridiplantae</taxon>
        <taxon>Streptophyta</taxon>
        <taxon>Embryophyta</taxon>
        <taxon>Tracheophyta</taxon>
        <taxon>Spermatophyta</taxon>
        <taxon>Magnoliopsida</taxon>
        <taxon>eudicotyledons</taxon>
        <taxon>Gunneridae</taxon>
        <taxon>Pentapetalae</taxon>
        <taxon>rosids</taxon>
        <taxon>malvids</taxon>
        <taxon>Myrtales</taxon>
        <taxon>Lythraceae</taxon>
        <taxon>Trapa</taxon>
    </lineage>
</organism>
<gene>
    <name evidence="2" type="ORF">SAY87_029586</name>
</gene>
<keyword evidence="1" id="KW-0812">Transmembrane</keyword>
<reference evidence="2 3" key="1">
    <citation type="journal article" date="2023" name="Hortic Res">
        <title>Pangenome of water caltrop reveals structural variations and asymmetric subgenome divergence after allopolyploidization.</title>
        <authorList>
            <person name="Zhang X."/>
            <person name="Chen Y."/>
            <person name="Wang L."/>
            <person name="Yuan Y."/>
            <person name="Fang M."/>
            <person name="Shi L."/>
            <person name="Lu R."/>
            <person name="Comes H.P."/>
            <person name="Ma Y."/>
            <person name="Chen Y."/>
            <person name="Huang G."/>
            <person name="Zhou Y."/>
            <person name="Zheng Z."/>
            <person name="Qiu Y."/>
        </authorList>
    </citation>
    <scope>NUCLEOTIDE SEQUENCE [LARGE SCALE GENOMIC DNA]</scope>
    <source>
        <tissue evidence="2">Roots</tissue>
    </source>
</reference>
<comment type="caution">
    <text evidence="2">The sequence shown here is derived from an EMBL/GenBank/DDBJ whole genome shotgun (WGS) entry which is preliminary data.</text>
</comment>
<keyword evidence="3" id="KW-1185">Reference proteome</keyword>
<accession>A0AAN7Q939</accession>
<evidence type="ECO:0000256" key="1">
    <source>
        <dbReference type="SAM" id="Phobius"/>
    </source>
</evidence>
<dbReference type="EMBL" id="JAXIOK010000009">
    <property type="protein sequence ID" value="KAK4761702.1"/>
    <property type="molecule type" value="Genomic_DNA"/>
</dbReference>
<protein>
    <submittedName>
        <fullName evidence="2">Uncharacterized protein</fullName>
    </submittedName>
</protein>
<sequence>MKGLKSKKGRSSRTGPSRCWLAFLPVFASPLNFLVEFYFFGLTPCLSWRCKRVFIRREARLLIAWRLKQKSVGIDFLPVLEQSPLRSYSDGSYVRPINFLAS</sequence>
<evidence type="ECO:0000313" key="2">
    <source>
        <dbReference type="EMBL" id="KAK4761702.1"/>
    </source>
</evidence>
<feature type="transmembrane region" description="Helical" evidence="1">
    <location>
        <begin position="20"/>
        <end position="40"/>
    </location>
</feature>